<feature type="transmembrane region" description="Helical" evidence="10">
    <location>
        <begin position="51"/>
        <end position="72"/>
    </location>
</feature>
<evidence type="ECO:0000256" key="9">
    <source>
        <dbReference type="ARBA" id="ARBA00023224"/>
    </source>
</evidence>
<keyword evidence="5" id="KW-0552">Olfaction</keyword>
<evidence type="ECO:0000256" key="7">
    <source>
        <dbReference type="ARBA" id="ARBA00023136"/>
    </source>
</evidence>
<dbReference type="GO" id="GO:0005549">
    <property type="term" value="F:odorant binding"/>
    <property type="evidence" value="ECO:0007669"/>
    <property type="project" value="InterPro"/>
</dbReference>
<proteinExistence type="evidence at transcript level"/>
<dbReference type="GO" id="GO:0004984">
    <property type="term" value="F:olfactory receptor activity"/>
    <property type="evidence" value="ECO:0007669"/>
    <property type="project" value="InterPro"/>
</dbReference>
<evidence type="ECO:0000256" key="3">
    <source>
        <dbReference type="ARBA" id="ARBA00022606"/>
    </source>
</evidence>
<dbReference type="AlphaFoldDB" id="A0A346D4A0"/>
<comment type="subcellular location">
    <subcellularLocation>
        <location evidence="1">Cell membrane</location>
        <topology evidence="1">Multi-pass membrane protein</topology>
    </subcellularLocation>
</comment>
<keyword evidence="8 11" id="KW-0675">Receptor</keyword>
<keyword evidence="4 10" id="KW-0812">Transmembrane</keyword>
<sequence>MHKASRPNISVNNTISIFLLFFHIELHEQHVENHYFKVHLNFRFADSLNDIFSNVVFLQFALSSLILCVSAYETSAMKLFSPEFAALMLYLCCMLVQIFIYCFYGGELTLQSVDICDAVYRMDQSSLSIKTKKSLVMIMMRALRPITFSCGNVITVSLDSFNRLIKLSYSVYNVLQQRSETA</sequence>
<name>A0A346D4A0_9HYME</name>
<protein>
    <submittedName>
        <fullName evidence="11">Odorant receptor</fullName>
    </submittedName>
</protein>
<dbReference type="Pfam" id="PF02949">
    <property type="entry name" value="7tm_6"/>
    <property type="match status" value="1"/>
</dbReference>
<reference evidence="11" key="1">
    <citation type="journal article" date="2018" name="Insect Mol. Biol.">
        <title>An odorant receptor mediates the attractiveness of cis-jasmone to Campoletis chlorideae, the endoparasitoid of Helicoverpa armigera.</title>
        <authorList>
            <person name="Sun Y.L."/>
            <person name="Dong J.F."/>
            <person name="Ning C."/>
            <person name="Ding P.P."/>
            <person name="Huang L.Q."/>
            <person name="Sun J.G."/>
            <person name="Wang C.Z."/>
        </authorList>
    </citation>
    <scope>NUCLEOTIDE SEQUENCE</scope>
    <source>
        <strain evidence="11">CchlOR152</strain>
    </source>
</reference>
<dbReference type="PANTHER" id="PTHR21137:SF35">
    <property type="entry name" value="ODORANT RECEPTOR 19A-RELATED"/>
    <property type="match status" value="1"/>
</dbReference>
<keyword evidence="3" id="KW-0716">Sensory transduction</keyword>
<evidence type="ECO:0000256" key="2">
    <source>
        <dbReference type="ARBA" id="ARBA00022475"/>
    </source>
</evidence>
<reference evidence="11" key="2">
    <citation type="submission" date="2018-01" db="EMBL/GenBank/DDBJ databases">
        <authorList>
            <person name="Gaut B.S."/>
            <person name="Morton B.R."/>
            <person name="Clegg M.T."/>
            <person name="Duvall M.R."/>
        </authorList>
    </citation>
    <scope>NUCLEOTIDE SEQUENCE</scope>
    <source>
        <strain evidence="11">CchlOR152</strain>
    </source>
</reference>
<feature type="transmembrane region" description="Helical" evidence="10">
    <location>
        <begin position="84"/>
        <end position="104"/>
    </location>
</feature>
<keyword evidence="2" id="KW-1003">Cell membrane</keyword>
<evidence type="ECO:0000256" key="1">
    <source>
        <dbReference type="ARBA" id="ARBA00004651"/>
    </source>
</evidence>
<accession>A0A346D4A0</accession>
<organism evidence="11">
    <name type="scientific">Campoletis chlorideae</name>
    <dbReference type="NCBI Taxonomy" id="219166"/>
    <lineage>
        <taxon>Eukaryota</taxon>
        <taxon>Metazoa</taxon>
        <taxon>Ecdysozoa</taxon>
        <taxon>Arthropoda</taxon>
        <taxon>Hexapoda</taxon>
        <taxon>Insecta</taxon>
        <taxon>Pterygota</taxon>
        <taxon>Neoptera</taxon>
        <taxon>Endopterygota</taxon>
        <taxon>Hymenoptera</taxon>
        <taxon>Apocrita</taxon>
        <taxon>Ichneumonoidea</taxon>
        <taxon>Ichneumonidae</taxon>
        <taxon>Campopleginae</taxon>
        <taxon>Dusona group</taxon>
        <taxon>Campoletis</taxon>
    </lineage>
</organism>
<evidence type="ECO:0000256" key="10">
    <source>
        <dbReference type="SAM" id="Phobius"/>
    </source>
</evidence>
<dbReference type="InterPro" id="IPR004117">
    <property type="entry name" value="7tm6_olfct_rcpt"/>
</dbReference>
<evidence type="ECO:0000256" key="4">
    <source>
        <dbReference type="ARBA" id="ARBA00022692"/>
    </source>
</evidence>
<evidence type="ECO:0000256" key="8">
    <source>
        <dbReference type="ARBA" id="ARBA00023170"/>
    </source>
</evidence>
<dbReference type="GO" id="GO:0007165">
    <property type="term" value="P:signal transduction"/>
    <property type="evidence" value="ECO:0007669"/>
    <property type="project" value="UniProtKB-KW"/>
</dbReference>
<keyword evidence="9" id="KW-0807">Transducer</keyword>
<evidence type="ECO:0000256" key="6">
    <source>
        <dbReference type="ARBA" id="ARBA00022989"/>
    </source>
</evidence>
<dbReference type="EMBL" id="MG859442">
    <property type="protein sequence ID" value="AXM05270.1"/>
    <property type="molecule type" value="mRNA"/>
</dbReference>
<keyword evidence="7 10" id="KW-0472">Membrane</keyword>
<evidence type="ECO:0000313" key="11">
    <source>
        <dbReference type="EMBL" id="AXM05270.1"/>
    </source>
</evidence>
<evidence type="ECO:0000256" key="5">
    <source>
        <dbReference type="ARBA" id="ARBA00022725"/>
    </source>
</evidence>
<dbReference type="PANTHER" id="PTHR21137">
    <property type="entry name" value="ODORANT RECEPTOR"/>
    <property type="match status" value="1"/>
</dbReference>
<dbReference type="GO" id="GO:0005886">
    <property type="term" value="C:plasma membrane"/>
    <property type="evidence" value="ECO:0007669"/>
    <property type="project" value="UniProtKB-SubCell"/>
</dbReference>
<keyword evidence="6 10" id="KW-1133">Transmembrane helix</keyword>